<feature type="transmembrane region" description="Helical" evidence="2">
    <location>
        <begin position="54"/>
        <end position="77"/>
    </location>
</feature>
<organism evidence="3 4">
    <name type="scientific">Agrocybe pediades</name>
    <dbReference type="NCBI Taxonomy" id="84607"/>
    <lineage>
        <taxon>Eukaryota</taxon>
        <taxon>Fungi</taxon>
        <taxon>Dikarya</taxon>
        <taxon>Basidiomycota</taxon>
        <taxon>Agaricomycotina</taxon>
        <taxon>Agaricomycetes</taxon>
        <taxon>Agaricomycetidae</taxon>
        <taxon>Agaricales</taxon>
        <taxon>Agaricineae</taxon>
        <taxon>Strophariaceae</taxon>
        <taxon>Agrocybe</taxon>
    </lineage>
</organism>
<feature type="region of interest" description="Disordered" evidence="1">
    <location>
        <begin position="267"/>
        <end position="350"/>
    </location>
</feature>
<evidence type="ECO:0000313" key="4">
    <source>
        <dbReference type="Proteomes" id="UP000521872"/>
    </source>
</evidence>
<evidence type="ECO:0000256" key="2">
    <source>
        <dbReference type="SAM" id="Phobius"/>
    </source>
</evidence>
<gene>
    <name evidence="3" type="ORF">D9613_005540</name>
</gene>
<dbReference type="Proteomes" id="UP000521872">
    <property type="component" value="Unassembled WGS sequence"/>
</dbReference>
<comment type="caution">
    <text evidence="3">The sequence shown here is derived from an EMBL/GenBank/DDBJ whole genome shotgun (WGS) entry which is preliminary data.</text>
</comment>
<feature type="compositionally biased region" description="Pro residues" evidence="1">
    <location>
        <begin position="339"/>
        <end position="350"/>
    </location>
</feature>
<reference evidence="3 4" key="1">
    <citation type="submission" date="2019-12" db="EMBL/GenBank/DDBJ databases">
        <authorList>
            <person name="Floudas D."/>
            <person name="Bentzer J."/>
            <person name="Ahren D."/>
            <person name="Johansson T."/>
            <person name="Persson P."/>
            <person name="Tunlid A."/>
        </authorList>
    </citation>
    <scope>NUCLEOTIDE SEQUENCE [LARGE SCALE GENOMIC DNA]</scope>
    <source>
        <strain evidence="3 4">CBS 102.39</strain>
    </source>
</reference>
<proteinExistence type="predicted"/>
<keyword evidence="2" id="KW-0812">Transmembrane</keyword>
<accession>A0A8H4QZY9</accession>
<dbReference type="EMBL" id="JAACJL010000016">
    <property type="protein sequence ID" value="KAF4619357.1"/>
    <property type="molecule type" value="Genomic_DNA"/>
</dbReference>
<evidence type="ECO:0000313" key="3">
    <source>
        <dbReference type="EMBL" id="KAF4619357.1"/>
    </source>
</evidence>
<sequence>MAVQLWSWIFIFQTLFIRLGYAHVTHTYEVLVGRALDRVFIRGLTKAEKERNTFIGLAIAASVVLLAIVIGLLVLYLRQREKVGDSEAGASAIPKPHWWMVESKSEKIWRRLSQPSSPEAGSRIERLREVLNIPRKKGPILPTHRPSVPSPTESLDLPLQTDPNIRPDYPESLERSYNAPLHPIQSPPRIPKVVTTMYDGGKHLKRTSPVLPPRAIVTQGQRATISRAGARSGAPRSPAGRRWLARNSFRNPFLPLKDSDAPLVISTPTPATIDPKNPKLNYSGTMSKPRTAPTPPQVRDLTTPAANVIPRKAAVPAPLQLQGRVGLPGSPRPSGLPASPRPPRPTTPAL</sequence>
<keyword evidence="4" id="KW-1185">Reference proteome</keyword>
<name>A0A8H4QZY9_9AGAR</name>
<feature type="region of interest" description="Disordered" evidence="1">
    <location>
        <begin position="138"/>
        <end position="162"/>
    </location>
</feature>
<protein>
    <submittedName>
        <fullName evidence="3">Uncharacterized protein</fullName>
    </submittedName>
</protein>
<keyword evidence="2" id="KW-1133">Transmembrane helix</keyword>
<feature type="compositionally biased region" description="Low complexity" evidence="1">
    <location>
        <begin position="327"/>
        <end position="338"/>
    </location>
</feature>
<dbReference type="AlphaFoldDB" id="A0A8H4QZY9"/>
<keyword evidence="2" id="KW-0472">Membrane</keyword>
<evidence type="ECO:0000256" key="1">
    <source>
        <dbReference type="SAM" id="MobiDB-lite"/>
    </source>
</evidence>